<evidence type="ECO:0000313" key="8">
    <source>
        <dbReference type="EMBL" id="RMZ96702.1"/>
    </source>
</evidence>
<feature type="domain" description="DZF" evidence="7">
    <location>
        <begin position="171"/>
        <end position="551"/>
    </location>
</feature>
<dbReference type="GO" id="GO:0003677">
    <property type="term" value="F:DNA binding"/>
    <property type="evidence" value="ECO:0007669"/>
    <property type="project" value="UniProtKB-KW"/>
</dbReference>
<feature type="compositionally biased region" description="Basic residues" evidence="5">
    <location>
        <begin position="178"/>
        <end position="187"/>
    </location>
</feature>
<dbReference type="SUPFAM" id="SSF54768">
    <property type="entry name" value="dsRNA-binding domain-like"/>
    <property type="match status" value="1"/>
</dbReference>
<evidence type="ECO:0000256" key="5">
    <source>
        <dbReference type="SAM" id="MobiDB-lite"/>
    </source>
</evidence>
<dbReference type="GO" id="GO:0003723">
    <property type="term" value="F:RNA binding"/>
    <property type="evidence" value="ECO:0007669"/>
    <property type="project" value="UniProtKB-UniRule"/>
</dbReference>
<sequence>MNRMCSNRNVPAAESAAAPQQQFRFNKVNTAPKIVGEQNGKRKSDNPPPTTPTLPTIQPAPTALNNTTNGEYKKFKVDESSNENWPNGQTLDFKKHLQILNDLTIFHKVKVKYDVVSESGPQHAKTFQVKCTIYKPETEAELESYVSSGSSISKAKQSAAELALRETKLEKPTAEQIKKKRSVKKHGQQKENQLHAPPLFTHFTQYEIDTYKFNKRHLYAKHAQIEADKKHVQLASTLIQALQTNLLAIPGVIRVSPLGPFAKGLMLKSDKLIQLVVTLQSHPDYSTVKDLAHKLLLTDMFSQSDKILVDTNLLQTEHCFYLTHSSDHVVQKYQLLFTSDELSDATEVSGENFVFPAQACCALNSALKRQQLVESRLKSAPNALIVLKLLRDMCDRDPDWNVDESVLELLVCVSFQRRNTHDLCVKFGEFFELVAGGVLLLSDLNLACKYLGGVDSGQVFCLNDLDGNLVELERDKSERLSRLAQQALRLIAFRKIDALLGMQEKLDQTSVCNEANPKPLMSLNLDEKMVSVTTQVFKAKFEKKRSFADKKSVDSSMHKKEIKPNSAAAAALAIANQSNKNPLASSSAASSPVAPPAPVPVPPPITNLPAPPVPPQAPANYPAYPAYPGYPDPYTYQLYAQWQAQYYQQWQWAAMSQAANGAKHSEPVNSNQPAPQPPPPPPPAL</sequence>
<evidence type="ECO:0000259" key="6">
    <source>
        <dbReference type="PROSITE" id="PS50137"/>
    </source>
</evidence>
<dbReference type="SMART" id="SM00358">
    <property type="entry name" value="DSRM"/>
    <property type="match status" value="1"/>
</dbReference>
<feature type="domain" description="DRBM" evidence="6">
    <location>
        <begin position="95"/>
        <end position="169"/>
    </location>
</feature>
<dbReference type="PANTHER" id="PTHR45762">
    <property type="entry name" value="ZINC FINGER RNA-BINDING PROTEIN"/>
    <property type="match status" value="1"/>
</dbReference>
<dbReference type="Gene3D" id="1.10.1410.40">
    <property type="match status" value="1"/>
</dbReference>
<reference evidence="8 9" key="1">
    <citation type="journal article" date="2018" name="Sci. Rep.">
        <title>Genomic signatures of local adaptation to the degree of environmental predictability in rotifers.</title>
        <authorList>
            <person name="Franch-Gras L."/>
            <person name="Hahn C."/>
            <person name="Garcia-Roger E.M."/>
            <person name="Carmona M.J."/>
            <person name="Serra M."/>
            <person name="Gomez A."/>
        </authorList>
    </citation>
    <scope>NUCLEOTIDE SEQUENCE [LARGE SCALE GENOMIC DNA]</scope>
    <source>
        <strain evidence="8">HYR1</strain>
    </source>
</reference>
<feature type="region of interest" description="Disordered" evidence="5">
    <location>
        <begin position="655"/>
        <end position="685"/>
    </location>
</feature>
<dbReference type="InterPro" id="IPR006561">
    <property type="entry name" value="DZF_dom"/>
</dbReference>
<evidence type="ECO:0000256" key="3">
    <source>
        <dbReference type="ARBA" id="ARBA00023125"/>
    </source>
</evidence>
<dbReference type="EMBL" id="REGN01011956">
    <property type="protein sequence ID" value="RMZ96702.1"/>
    <property type="molecule type" value="Genomic_DNA"/>
</dbReference>
<dbReference type="InterPro" id="IPR014720">
    <property type="entry name" value="dsRBD_dom"/>
</dbReference>
<feature type="compositionally biased region" description="Low complexity" evidence="5">
    <location>
        <begin position="53"/>
        <end position="62"/>
    </location>
</feature>
<dbReference type="PANTHER" id="PTHR45762:SF3">
    <property type="entry name" value="ZINC-FINGER PROTEIN AT 72D, ISOFORM B"/>
    <property type="match status" value="1"/>
</dbReference>
<evidence type="ECO:0000313" key="9">
    <source>
        <dbReference type="Proteomes" id="UP000276133"/>
    </source>
</evidence>
<keyword evidence="9" id="KW-1185">Reference proteome</keyword>
<dbReference type="Gene3D" id="3.30.460.10">
    <property type="entry name" value="Beta Polymerase, domain 2"/>
    <property type="match status" value="1"/>
</dbReference>
<keyword evidence="3" id="KW-0238">DNA-binding</keyword>
<name>A0A3M7PCC2_BRAPC</name>
<dbReference type="PROSITE" id="PS51703">
    <property type="entry name" value="DZF"/>
    <property type="match status" value="1"/>
</dbReference>
<feature type="compositionally biased region" description="Pro residues" evidence="5">
    <location>
        <begin position="674"/>
        <end position="685"/>
    </location>
</feature>
<organism evidence="8 9">
    <name type="scientific">Brachionus plicatilis</name>
    <name type="common">Marine rotifer</name>
    <name type="synonym">Brachionus muelleri</name>
    <dbReference type="NCBI Taxonomy" id="10195"/>
    <lineage>
        <taxon>Eukaryota</taxon>
        <taxon>Metazoa</taxon>
        <taxon>Spiralia</taxon>
        <taxon>Gnathifera</taxon>
        <taxon>Rotifera</taxon>
        <taxon>Eurotatoria</taxon>
        <taxon>Monogononta</taxon>
        <taxon>Pseudotrocha</taxon>
        <taxon>Ploima</taxon>
        <taxon>Brachionidae</taxon>
        <taxon>Brachionus</taxon>
    </lineage>
</organism>
<keyword evidence="2" id="KW-0963">Cytoplasm</keyword>
<comment type="caution">
    <text evidence="8">The sequence shown here is derived from an EMBL/GenBank/DDBJ whole genome shotgun (WGS) entry which is preliminary data.</text>
</comment>
<feature type="region of interest" description="Disordered" evidence="5">
    <location>
        <begin position="171"/>
        <end position="191"/>
    </location>
</feature>
<dbReference type="PROSITE" id="PS50137">
    <property type="entry name" value="DS_RBD"/>
    <property type="match status" value="1"/>
</dbReference>
<dbReference type="Pfam" id="PF00035">
    <property type="entry name" value="dsrm"/>
    <property type="match status" value="1"/>
</dbReference>
<evidence type="ECO:0000256" key="2">
    <source>
        <dbReference type="ARBA" id="ARBA00022490"/>
    </source>
</evidence>
<accession>A0A3M7PCC2</accession>
<protein>
    <submittedName>
        <fullName evidence="8">Zinc finger RNA-binding isoform X6</fullName>
    </submittedName>
</protein>
<proteinExistence type="predicted"/>
<evidence type="ECO:0000259" key="7">
    <source>
        <dbReference type="PROSITE" id="PS51703"/>
    </source>
</evidence>
<dbReference type="Gene3D" id="3.30.160.20">
    <property type="match status" value="1"/>
</dbReference>
<dbReference type="InterPro" id="IPR043519">
    <property type="entry name" value="NT_sf"/>
</dbReference>
<dbReference type="STRING" id="10195.A0A3M7PCC2"/>
<evidence type="ECO:0000256" key="4">
    <source>
        <dbReference type="PROSITE-ProRule" id="PRU00266"/>
    </source>
</evidence>
<dbReference type="GO" id="GO:0005737">
    <property type="term" value="C:cytoplasm"/>
    <property type="evidence" value="ECO:0007669"/>
    <property type="project" value="UniProtKB-SubCell"/>
</dbReference>
<keyword evidence="4" id="KW-0694">RNA-binding</keyword>
<dbReference type="AlphaFoldDB" id="A0A3M7PCC2"/>
<dbReference type="Proteomes" id="UP000276133">
    <property type="component" value="Unassembled WGS sequence"/>
</dbReference>
<gene>
    <name evidence="8" type="ORF">BpHYR1_012572</name>
</gene>
<dbReference type="OrthoDB" id="8898434at2759"/>
<feature type="region of interest" description="Disordered" evidence="5">
    <location>
        <begin position="1"/>
        <end position="68"/>
    </location>
</feature>
<dbReference type="SMART" id="SM00572">
    <property type="entry name" value="DZF"/>
    <property type="match status" value="1"/>
</dbReference>
<comment type="subcellular location">
    <subcellularLocation>
        <location evidence="1">Cytoplasm</location>
    </subcellularLocation>
</comment>
<feature type="compositionally biased region" description="Low complexity" evidence="5">
    <location>
        <begin position="11"/>
        <end position="22"/>
    </location>
</feature>
<evidence type="ECO:0000256" key="1">
    <source>
        <dbReference type="ARBA" id="ARBA00004496"/>
    </source>
</evidence>